<accession>A0ABW5D4H3</accession>
<name>A0ABW5D4H3_9BACT</name>
<dbReference type="EMBL" id="JBHUIT010000003">
    <property type="protein sequence ID" value="MFD2255968.1"/>
    <property type="molecule type" value="Genomic_DNA"/>
</dbReference>
<dbReference type="InterPro" id="IPR011037">
    <property type="entry name" value="Pyrv_Knase-like_insert_dom_sf"/>
</dbReference>
<organism evidence="2 3">
    <name type="scientific">Luteolibacter algae</name>
    <dbReference type="NCBI Taxonomy" id="454151"/>
    <lineage>
        <taxon>Bacteria</taxon>
        <taxon>Pseudomonadati</taxon>
        <taxon>Verrucomicrobiota</taxon>
        <taxon>Verrucomicrobiia</taxon>
        <taxon>Verrucomicrobiales</taxon>
        <taxon>Verrucomicrobiaceae</taxon>
        <taxon>Luteolibacter</taxon>
    </lineage>
</organism>
<comment type="caution">
    <text evidence="2">The sequence shown here is derived from an EMBL/GenBank/DDBJ whole genome shotgun (WGS) entry which is preliminary data.</text>
</comment>
<evidence type="ECO:0000313" key="2">
    <source>
        <dbReference type="EMBL" id="MFD2255968.1"/>
    </source>
</evidence>
<feature type="domain" description="MOSC" evidence="1">
    <location>
        <begin position="42"/>
        <end position="170"/>
    </location>
</feature>
<protein>
    <submittedName>
        <fullName evidence="2">MOSC domain-containing protein</fullName>
    </submittedName>
</protein>
<gene>
    <name evidence="2" type="ORF">ACFSSA_04700</name>
</gene>
<evidence type="ECO:0000259" key="1">
    <source>
        <dbReference type="PROSITE" id="PS51340"/>
    </source>
</evidence>
<dbReference type="SUPFAM" id="SSF50800">
    <property type="entry name" value="PK beta-barrel domain-like"/>
    <property type="match status" value="1"/>
</dbReference>
<evidence type="ECO:0000313" key="3">
    <source>
        <dbReference type="Proteomes" id="UP001597375"/>
    </source>
</evidence>
<keyword evidence="3" id="KW-1185">Reference proteome</keyword>
<dbReference type="InterPro" id="IPR052716">
    <property type="entry name" value="MOSC_domain"/>
</dbReference>
<sequence>MAWKMLPWVMGEILETPALIEKIMISEGHDFRGRHGLGRMNYDVVSKESVSCVAGRGIEGDRYFDFKEHFKGQITFFSKRILDELSEKFGEIDPAALRRNIIVSGMDLEALVGRKFSLQGLVFEGSEECKPCYWMDQAVGAGAEDFLKGNCRGGLRARILSSGELRVSVP</sequence>
<dbReference type="InterPro" id="IPR005302">
    <property type="entry name" value="MoCF_Sase_C"/>
</dbReference>
<dbReference type="PROSITE" id="PS51340">
    <property type="entry name" value="MOSC"/>
    <property type="match status" value="1"/>
</dbReference>
<dbReference type="Pfam" id="PF03473">
    <property type="entry name" value="MOSC"/>
    <property type="match status" value="1"/>
</dbReference>
<dbReference type="Proteomes" id="UP001597375">
    <property type="component" value="Unassembled WGS sequence"/>
</dbReference>
<reference evidence="3" key="1">
    <citation type="journal article" date="2019" name="Int. J. Syst. Evol. Microbiol.">
        <title>The Global Catalogue of Microorganisms (GCM) 10K type strain sequencing project: providing services to taxonomists for standard genome sequencing and annotation.</title>
        <authorList>
            <consortium name="The Broad Institute Genomics Platform"/>
            <consortium name="The Broad Institute Genome Sequencing Center for Infectious Disease"/>
            <person name="Wu L."/>
            <person name="Ma J."/>
        </authorList>
    </citation>
    <scope>NUCLEOTIDE SEQUENCE [LARGE SCALE GENOMIC DNA]</scope>
    <source>
        <strain evidence="3">CGMCC 4.7106</strain>
    </source>
</reference>
<dbReference type="PANTHER" id="PTHR36930">
    <property type="entry name" value="METAL-SULFUR CLUSTER BIOSYNTHESIS PROTEINS YUAD-RELATED"/>
    <property type="match status" value="1"/>
</dbReference>
<dbReference type="Gene3D" id="2.40.33.20">
    <property type="entry name" value="PK beta-barrel domain-like"/>
    <property type="match status" value="1"/>
</dbReference>
<dbReference type="PANTHER" id="PTHR36930:SF1">
    <property type="entry name" value="MOSC DOMAIN-CONTAINING PROTEIN"/>
    <property type="match status" value="1"/>
</dbReference>
<proteinExistence type="predicted"/>